<dbReference type="Gene3D" id="3.20.20.80">
    <property type="entry name" value="Glycosidases"/>
    <property type="match status" value="1"/>
</dbReference>
<sequence length="375" mass="41218">MALWKLLNLVLLIGLFAAQSGVAQILYAGVNSAGGEFGQHNLPGTFGIDYRFINETTIDIFLNEGINVVRLPFLLERICPLSTGLGSTFNETYFAELQKAVIHITKSGAYAILDAHNYMRYNDPSNQPWSGSVIGSVIGSADPSAATTQQLAHFWYALSERFVSNPNVIFGLMNEPHEMPTSLVLANNQASINAIRAAGAKQLILVPGNGFAGAHRWMEYTCWDAAKQCTANSEVMTQIYEPGNNFAFDMHVYFDKDTGGMEAECTTASPGNLYAVTNWLKEKNYTAFLSEFGAAANEGCWATLNSTLTFMEQNSAQWIGWTYWAAGPLWGDYFLSIEPGRGVGSTTTWPLVLAPHVKSYQPMMRFSMSVARRSS</sequence>
<comment type="similarity">
    <text evidence="2 6">Belongs to the glycosyl hydrolase 5 (cellulase A) family.</text>
</comment>
<dbReference type="InterPro" id="IPR017853">
    <property type="entry name" value="GH"/>
</dbReference>
<evidence type="ECO:0000256" key="6">
    <source>
        <dbReference type="RuleBase" id="RU361153"/>
    </source>
</evidence>
<feature type="chain" id="PRO_5025441272" description="cellulase" evidence="7">
    <location>
        <begin position="24"/>
        <end position="375"/>
    </location>
</feature>
<dbReference type="Pfam" id="PF00150">
    <property type="entry name" value="Cellulase"/>
    <property type="match status" value="1"/>
</dbReference>
<name>A0A6A6JUC6_WESOR</name>
<keyword evidence="7" id="KW-0732">Signal</keyword>
<feature type="domain" description="Glycoside hydrolase family 5" evidence="8">
    <location>
        <begin position="31"/>
        <end position="326"/>
    </location>
</feature>
<dbReference type="GO" id="GO:0009251">
    <property type="term" value="P:glucan catabolic process"/>
    <property type="evidence" value="ECO:0007669"/>
    <property type="project" value="TreeGrafter"/>
</dbReference>
<protein>
    <recommendedName>
        <fullName evidence="3">cellulase</fullName>
        <ecNumber evidence="3">3.2.1.4</ecNumber>
    </recommendedName>
</protein>
<dbReference type="InterPro" id="IPR001547">
    <property type="entry name" value="Glyco_hydro_5"/>
</dbReference>
<feature type="signal peptide" evidence="7">
    <location>
        <begin position="1"/>
        <end position="23"/>
    </location>
</feature>
<dbReference type="Proteomes" id="UP000800097">
    <property type="component" value="Unassembled WGS sequence"/>
</dbReference>
<evidence type="ECO:0000256" key="2">
    <source>
        <dbReference type="ARBA" id="ARBA00005641"/>
    </source>
</evidence>
<comment type="catalytic activity">
    <reaction evidence="1">
        <text>Endohydrolysis of (1-&gt;4)-beta-D-glucosidic linkages in cellulose, lichenin and cereal beta-D-glucans.</text>
        <dbReference type="EC" id="3.2.1.4"/>
    </reaction>
</comment>
<dbReference type="RefSeq" id="XP_033656885.1">
    <property type="nucleotide sequence ID" value="XM_033796757.1"/>
</dbReference>
<gene>
    <name evidence="9" type="ORF">EI97DRAFT_412299</name>
</gene>
<evidence type="ECO:0000259" key="8">
    <source>
        <dbReference type="Pfam" id="PF00150"/>
    </source>
</evidence>
<accession>A0A6A6JUC6</accession>
<reference evidence="9" key="1">
    <citation type="journal article" date="2020" name="Stud. Mycol.">
        <title>101 Dothideomycetes genomes: a test case for predicting lifestyles and emergence of pathogens.</title>
        <authorList>
            <person name="Haridas S."/>
            <person name="Albert R."/>
            <person name="Binder M."/>
            <person name="Bloem J."/>
            <person name="Labutti K."/>
            <person name="Salamov A."/>
            <person name="Andreopoulos B."/>
            <person name="Baker S."/>
            <person name="Barry K."/>
            <person name="Bills G."/>
            <person name="Bluhm B."/>
            <person name="Cannon C."/>
            <person name="Castanera R."/>
            <person name="Culley D."/>
            <person name="Daum C."/>
            <person name="Ezra D."/>
            <person name="Gonzalez J."/>
            <person name="Henrissat B."/>
            <person name="Kuo A."/>
            <person name="Liang C."/>
            <person name="Lipzen A."/>
            <person name="Lutzoni F."/>
            <person name="Magnuson J."/>
            <person name="Mondo S."/>
            <person name="Nolan M."/>
            <person name="Ohm R."/>
            <person name="Pangilinan J."/>
            <person name="Park H.-J."/>
            <person name="Ramirez L."/>
            <person name="Alfaro M."/>
            <person name="Sun H."/>
            <person name="Tritt A."/>
            <person name="Yoshinaga Y."/>
            <person name="Zwiers L.-H."/>
            <person name="Turgeon B."/>
            <person name="Goodwin S."/>
            <person name="Spatafora J."/>
            <person name="Crous P."/>
            <person name="Grigoriev I."/>
        </authorList>
    </citation>
    <scope>NUCLEOTIDE SEQUENCE</scope>
    <source>
        <strain evidence="9">CBS 379.55</strain>
    </source>
</reference>
<dbReference type="EC" id="3.2.1.4" evidence="3"/>
<dbReference type="PANTHER" id="PTHR34142">
    <property type="entry name" value="ENDO-BETA-1,4-GLUCANASE A"/>
    <property type="match status" value="1"/>
</dbReference>
<evidence type="ECO:0000256" key="7">
    <source>
        <dbReference type="SAM" id="SignalP"/>
    </source>
</evidence>
<dbReference type="EMBL" id="ML986486">
    <property type="protein sequence ID" value="KAF2279346.1"/>
    <property type="molecule type" value="Genomic_DNA"/>
</dbReference>
<keyword evidence="10" id="KW-1185">Reference proteome</keyword>
<organism evidence="9 10">
    <name type="scientific">Westerdykella ornata</name>
    <dbReference type="NCBI Taxonomy" id="318751"/>
    <lineage>
        <taxon>Eukaryota</taxon>
        <taxon>Fungi</taxon>
        <taxon>Dikarya</taxon>
        <taxon>Ascomycota</taxon>
        <taxon>Pezizomycotina</taxon>
        <taxon>Dothideomycetes</taxon>
        <taxon>Pleosporomycetidae</taxon>
        <taxon>Pleosporales</taxon>
        <taxon>Sporormiaceae</taxon>
        <taxon>Westerdykella</taxon>
    </lineage>
</organism>
<evidence type="ECO:0000256" key="4">
    <source>
        <dbReference type="ARBA" id="ARBA00022801"/>
    </source>
</evidence>
<dbReference type="OrthoDB" id="5823761at2759"/>
<evidence type="ECO:0000256" key="1">
    <source>
        <dbReference type="ARBA" id="ARBA00000966"/>
    </source>
</evidence>
<evidence type="ECO:0000256" key="3">
    <source>
        <dbReference type="ARBA" id="ARBA00012601"/>
    </source>
</evidence>
<dbReference type="PROSITE" id="PS00659">
    <property type="entry name" value="GLYCOSYL_HYDROL_F5"/>
    <property type="match status" value="1"/>
</dbReference>
<proteinExistence type="inferred from homology"/>
<dbReference type="GeneID" id="54549932"/>
<dbReference type="SUPFAM" id="SSF51445">
    <property type="entry name" value="(Trans)glycosidases"/>
    <property type="match status" value="1"/>
</dbReference>
<evidence type="ECO:0000313" key="9">
    <source>
        <dbReference type="EMBL" id="KAF2279346.1"/>
    </source>
</evidence>
<dbReference type="GO" id="GO:0008810">
    <property type="term" value="F:cellulase activity"/>
    <property type="evidence" value="ECO:0007669"/>
    <property type="project" value="UniProtKB-EC"/>
</dbReference>
<evidence type="ECO:0000256" key="5">
    <source>
        <dbReference type="ARBA" id="ARBA00023295"/>
    </source>
</evidence>
<keyword evidence="4 6" id="KW-0378">Hydrolase</keyword>
<dbReference type="AlphaFoldDB" id="A0A6A6JUC6"/>
<keyword evidence="5 6" id="KW-0326">Glycosidase</keyword>
<dbReference type="PANTHER" id="PTHR34142:SF1">
    <property type="entry name" value="GLYCOSIDE HYDROLASE FAMILY 5 DOMAIN-CONTAINING PROTEIN"/>
    <property type="match status" value="1"/>
</dbReference>
<evidence type="ECO:0000313" key="10">
    <source>
        <dbReference type="Proteomes" id="UP000800097"/>
    </source>
</evidence>
<dbReference type="InterPro" id="IPR018087">
    <property type="entry name" value="Glyco_hydro_5_CS"/>
</dbReference>